<gene>
    <name evidence="1" type="ORF">ACD661_13795</name>
</gene>
<dbReference type="Proteomes" id="UP001615550">
    <property type="component" value="Unassembled WGS sequence"/>
</dbReference>
<proteinExistence type="predicted"/>
<sequence>MKKLKYNKPQIQEAIFEAKFDYENFDVAMPGQIFELIKNEYPTKLDYKHFSIAFSENSNLPPLIQAPLIRASNKDNSEVLQFGPGITVANDLKYESWKSFEPKISKILAAYIDIAKPINVNRIGTRYINNIHIPIDNINVSDYFNLDIQIPSQLSNMIGLELVFINEATRNNNTFTIRTKFSTEAIKPNENGARFILDLDCYIEKQFDCDRDYLISLAKDSHDILEDFFEAIINNNTRQILEVIND</sequence>
<accession>A0ABW8DAB1</accession>
<reference evidence="1 2" key="1">
    <citation type="submission" date="2024-08" db="EMBL/GenBank/DDBJ databases">
        <title>Draft Genome Sequence of Legionella lytica strain DSB2004, Isolated From a Fire Sprinkler System.</title>
        <authorList>
            <person name="Everhart A.D."/>
            <person name="Kidane D.T."/>
            <person name="Farone A.L."/>
            <person name="Farone M.B."/>
        </authorList>
    </citation>
    <scope>NUCLEOTIDE SEQUENCE [LARGE SCALE GENOMIC DNA]</scope>
    <source>
        <strain evidence="1 2">DSB2004</strain>
    </source>
</reference>
<evidence type="ECO:0000313" key="1">
    <source>
        <dbReference type="EMBL" id="MFJ1269633.1"/>
    </source>
</evidence>
<comment type="caution">
    <text evidence="1">The sequence shown here is derived from an EMBL/GenBank/DDBJ whole genome shotgun (WGS) entry which is preliminary data.</text>
</comment>
<protein>
    <submittedName>
        <fullName evidence="1">TIGR04255 family protein</fullName>
    </submittedName>
</protein>
<dbReference type="RefSeq" id="WP_400188446.1">
    <property type="nucleotide sequence ID" value="NZ_JBGORX010000007.1"/>
</dbReference>
<dbReference type="EMBL" id="JBGORX010000007">
    <property type="protein sequence ID" value="MFJ1269633.1"/>
    <property type="molecule type" value="Genomic_DNA"/>
</dbReference>
<dbReference type="InterPro" id="IPR026349">
    <property type="entry name" value="CHP04255"/>
</dbReference>
<keyword evidence="2" id="KW-1185">Reference proteome</keyword>
<name>A0ABW8DAB1_9GAMM</name>
<evidence type="ECO:0000313" key="2">
    <source>
        <dbReference type="Proteomes" id="UP001615550"/>
    </source>
</evidence>
<dbReference type="NCBIfam" id="TIGR04255">
    <property type="entry name" value="sporadTIGR04255"/>
    <property type="match status" value="1"/>
</dbReference>
<organism evidence="1 2">
    <name type="scientific">Legionella lytica</name>
    <dbReference type="NCBI Taxonomy" id="96232"/>
    <lineage>
        <taxon>Bacteria</taxon>
        <taxon>Pseudomonadati</taxon>
        <taxon>Pseudomonadota</taxon>
        <taxon>Gammaproteobacteria</taxon>
        <taxon>Legionellales</taxon>
        <taxon>Legionellaceae</taxon>
        <taxon>Legionella</taxon>
    </lineage>
</organism>